<keyword evidence="7" id="KW-1185">Reference proteome</keyword>
<sequence length="672" mass="73915">MPDDLDLEDPEAPRSKALVAEGNAEVARRLHDDLFEADQQRLRAILEDDDKLFVCGKRGGYLYDFHQNADHPRGLWRRIPEHLTPAPDAPWEPVFDLDAYCRDTGKEWAWRGPIGRSGGGGAMMMLSVDGSDVLVGREFDLHAKDFVAGGFETPPARQWLAWDGPETLLVFAATSPEHATRSGWPRTVRSWRRGTALEDAPVIHEAAQDDVDAGAGRALGKKGGPLLLRISHTIRSSTLAVEMHGQRVTLDLPRLSPKIANDRFVVWEPLEDGDHPAGSVILRRFDGPPLERVIFAPRPRSSTDELLLSRDWLVLTGHDDLRPWLRVLDLREPEGDIRELPLPEEASNIAILWHAVDPDADDDRDMRLNIWADGPLLPPSLYRIDLDALDDAPQPELVARSKPSFDASGMEARLVEATSADGTQVPYHLVLPREAARVPVPVVVQAYGGYGIAISAHYQKFDGPALLEKGIGVAVAHIRGGGEFGPSWHQQAMRENRPKSFEDCVAVARDLVARGIAPPGGVGFVGGSNGGLLAAVMATRYPRDWGAIKADVPVTDMLRFHLYEAGAAWIEEYGDPDTEEDAAYLSGYSPLHQVRPRAEIIYPPILINAPAHDDRVDPAHARRFAQRLKEAGQDVMLRTSDTGGHGVGETSDRAATDFALSAAFFRRMLAKP</sequence>
<dbReference type="GO" id="GO:0004252">
    <property type="term" value="F:serine-type endopeptidase activity"/>
    <property type="evidence" value="ECO:0007669"/>
    <property type="project" value="InterPro"/>
</dbReference>
<dbReference type="GO" id="GO:0005829">
    <property type="term" value="C:cytosol"/>
    <property type="evidence" value="ECO:0007669"/>
    <property type="project" value="TreeGrafter"/>
</dbReference>
<evidence type="ECO:0000313" key="7">
    <source>
        <dbReference type="Proteomes" id="UP000199502"/>
    </source>
</evidence>
<evidence type="ECO:0000256" key="2">
    <source>
        <dbReference type="ARBA" id="ARBA00022801"/>
    </source>
</evidence>
<gene>
    <name evidence="6" type="ORF">SAMN05660710_01566</name>
</gene>
<evidence type="ECO:0000259" key="4">
    <source>
        <dbReference type="Pfam" id="PF00326"/>
    </source>
</evidence>
<dbReference type="Gene3D" id="3.40.50.1820">
    <property type="entry name" value="alpha/beta hydrolase"/>
    <property type="match status" value="1"/>
</dbReference>
<accession>A0A1G5FU72</accession>
<dbReference type="InterPro" id="IPR051167">
    <property type="entry name" value="Prolyl_oligopep/macrocyclase"/>
</dbReference>
<dbReference type="InterPro" id="IPR001375">
    <property type="entry name" value="Peptidase_S9_cat"/>
</dbReference>
<keyword evidence="2" id="KW-0378">Hydrolase</keyword>
<dbReference type="AlphaFoldDB" id="A0A1G5FU72"/>
<reference evidence="6 7" key="1">
    <citation type="submission" date="2016-10" db="EMBL/GenBank/DDBJ databases">
        <authorList>
            <person name="de Groot N.N."/>
        </authorList>
    </citation>
    <scope>NUCLEOTIDE SEQUENCE [LARGE SCALE GENOMIC DNA]</scope>
    <source>
        <strain evidence="6 7">CGMCC 1.8925</strain>
    </source>
</reference>
<dbReference type="SUPFAM" id="SSF53474">
    <property type="entry name" value="alpha/beta-Hydrolases"/>
    <property type="match status" value="1"/>
</dbReference>
<feature type="domain" description="Peptidase S9A N-terminal" evidence="5">
    <location>
        <begin position="7"/>
        <end position="345"/>
    </location>
</feature>
<evidence type="ECO:0000313" key="6">
    <source>
        <dbReference type="EMBL" id="SCY42799.1"/>
    </source>
</evidence>
<dbReference type="EMBL" id="FMVT01000004">
    <property type="protein sequence ID" value="SCY42799.1"/>
    <property type="molecule type" value="Genomic_DNA"/>
</dbReference>
<feature type="domain" description="Peptidase S9 prolyl oligopeptidase catalytic" evidence="4">
    <location>
        <begin position="466"/>
        <end position="670"/>
    </location>
</feature>
<dbReference type="InterPro" id="IPR002470">
    <property type="entry name" value="Peptidase_S9A"/>
</dbReference>
<dbReference type="GO" id="GO:0070012">
    <property type="term" value="F:oligopeptidase activity"/>
    <property type="evidence" value="ECO:0007669"/>
    <property type="project" value="TreeGrafter"/>
</dbReference>
<dbReference type="PRINTS" id="PR00862">
    <property type="entry name" value="PROLIGOPTASE"/>
</dbReference>
<dbReference type="GO" id="GO:0006508">
    <property type="term" value="P:proteolysis"/>
    <property type="evidence" value="ECO:0007669"/>
    <property type="project" value="UniProtKB-KW"/>
</dbReference>
<dbReference type="Pfam" id="PF02897">
    <property type="entry name" value="Peptidase_S9_N"/>
    <property type="match status" value="1"/>
</dbReference>
<dbReference type="InterPro" id="IPR029058">
    <property type="entry name" value="AB_hydrolase_fold"/>
</dbReference>
<name>A0A1G5FU72_9RHOB</name>
<dbReference type="Gene3D" id="2.130.10.120">
    <property type="entry name" value="Prolyl oligopeptidase, N-terminal domain"/>
    <property type="match status" value="1"/>
</dbReference>
<protein>
    <submittedName>
        <fullName evidence="6">Prolyl oligopeptidase</fullName>
    </submittedName>
</protein>
<dbReference type="Proteomes" id="UP000199502">
    <property type="component" value="Unassembled WGS sequence"/>
</dbReference>
<evidence type="ECO:0000256" key="1">
    <source>
        <dbReference type="ARBA" id="ARBA00022670"/>
    </source>
</evidence>
<evidence type="ECO:0000256" key="3">
    <source>
        <dbReference type="ARBA" id="ARBA00022825"/>
    </source>
</evidence>
<dbReference type="InterPro" id="IPR023302">
    <property type="entry name" value="Pept_S9A_N"/>
</dbReference>
<dbReference type="RefSeq" id="WP_175453277.1">
    <property type="nucleotide sequence ID" value="NZ_FMVT01000004.1"/>
</dbReference>
<dbReference type="SUPFAM" id="SSF50993">
    <property type="entry name" value="Peptidase/esterase 'gauge' domain"/>
    <property type="match status" value="1"/>
</dbReference>
<dbReference type="PANTHER" id="PTHR42881:SF13">
    <property type="entry name" value="PROLYL ENDOPEPTIDASE"/>
    <property type="match status" value="1"/>
</dbReference>
<organism evidence="6 7">
    <name type="scientific">Paracoccus tibetensis</name>
    <dbReference type="NCBI Taxonomy" id="336292"/>
    <lineage>
        <taxon>Bacteria</taxon>
        <taxon>Pseudomonadati</taxon>
        <taxon>Pseudomonadota</taxon>
        <taxon>Alphaproteobacteria</taxon>
        <taxon>Rhodobacterales</taxon>
        <taxon>Paracoccaceae</taxon>
        <taxon>Paracoccus</taxon>
    </lineage>
</organism>
<evidence type="ECO:0000259" key="5">
    <source>
        <dbReference type="Pfam" id="PF02897"/>
    </source>
</evidence>
<proteinExistence type="predicted"/>
<dbReference type="PANTHER" id="PTHR42881">
    <property type="entry name" value="PROLYL ENDOPEPTIDASE"/>
    <property type="match status" value="1"/>
</dbReference>
<keyword evidence="1" id="KW-0645">Protease</keyword>
<keyword evidence="3" id="KW-0720">Serine protease</keyword>
<dbReference type="Pfam" id="PF00326">
    <property type="entry name" value="Peptidase_S9"/>
    <property type="match status" value="1"/>
</dbReference>